<organism evidence="11 12">
    <name type="scientific">Salinarimonas ramus</name>
    <dbReference type="NCBI Taxonomy" id="690164"/>
    <lineage>
        <taxon>Bacteria</taxon>
        <taxon>Pseudomonadati</taxon>
        <taxon>Pseudomonadota</taxon>
        <taxon>Alphaproteobacteria</taxon>
        <taxon>Hyphomicrobiales</taxon>
        <taxon>Salinarimonadaceae</taxon>
        <taxon>Salinarimonas</taxon>
    </lineage>
</organism>
<proteinExistence type="inferred from homology"/>
<evidence type="ECO:0000256" key="2">
    <source>
        <dbReference type="ARBA" id="ARBA00022448"/>
    </source>
</evidence>
<feature type="transmembrane region" description="Helical" evidence="9">
    <location>
        <begin position="155"/>
        <end position="173"/>
    </location>
</feature>
<dbReference type="PANTHER" id="PTHR35011">
    <property type="entry name" value="2,3-DIKETO-L-GULONATE TRAP TRANSPORTER SMALL PERMEASE PROTEIN YIAM"/>
    <property type="match status" value="1"/>
</dbReference>
<dbReference type="GO" id="GO:0005886">
    <property type="term" value="C:plasma membrane"/>
    <property type="evidence" value="ECO:0007669"/>
    <property type="project" value="UniProtKB-SubCell"/>
</dbReference>
<keyword evidence="4 9" id="KW-0997">Cell inner membrane</keyword>
<dbReference type="EMBL" id="BMMF01000017">
    <property type="protein sequence ID" value="GGK53474.1"/>
    <property type="molecule type" value="Genomic_DNA"/>
</dbReference>
<dbReference type="InterPro" id="IPR007387">
    <property type="entry name" value="TRAP_DctQ"/>
</dbReference>
<evidence type="ECO:0000256" key="9">
    <source>
        <dbReference type="RuleBase" id="RU369079"/>
    </source>
</evidence>
<dbReference type="InterPro" id="IPR055348">
    <property type="entry name" value="DctQ"/>
</dbReference>
<evidence type="ECO:0000256" key="4">
    <source>
        <dbReference type="ARBA" id="ARBA00022519"/>
    </source>
</evidence>
<feature type="transmembrane region" description="Helical" evidence="9">
    <location>
        <begin position="42"/>
        <end position="61"/>
    </location>
</feature>
<keyword evidence="6 9" id="KW-1133">Transmembrane helix</keyword>
<dbReference type="PANTHER" id="PTHR35011:SF4">
    <property type="entry name" value="SLL1102 PROTEIN"/>
    <property type="match status" value="1"/>
</dbReference>
<comment type="similarity">
    <text evidence="8 9">Belongs to the TRAP transporter small permease family.</text>
</comment>
<feature type="transmembrane region" description="Helical" evidence="9">
    <location>
        <begin position="73"/>
        <end position="90"/>
    </location>
</feature>
<dbReference type="Proteomes" id="UP000600449">
    <property type="component" value="Unassembled WGS sequence"/>
</dbReference>
<evidence type="ECO:0000256" key="8">
    <source>
        <dbReference type="ARBA" id="ARBA00038436"/>
    </source>
</evidence>
<keyword evidence="2 9" id="KW-0813">Transport</keyword>
<name>A0A917QJ82_9HYPH</name>
<sequence>MANLHAPKEGAAAEAAAFSLPETAISRPIDALVRRIGEAFSWIWAILIVLIVGNVVLRYAIGTNFVALEELQWHLYAIGFMMGLSYTLLYDGHVRVDVVAEKLSHRGRAWVELVGLLLFLAPFVYVVIMDAIPFVERAWRLNETSPAPGGLPARWVSKAVIIVAFGFLGLAAFSRLSRVTAFLFGTPRPRPASGDAGPT</sequence>
<evidence type="ECO:0000256" key="6">
    <source>
        <dbReference type="ARBA" id="ARBA00022989"/>
    </source>
</evidence>
<reference evidence="11 12" key="1">
    <citation type="journal article" date="2014" name="Int. J. Syst. Evol. Microbiol.">
        <title>Complete genome sequence of Corynebacterium casei LMG S-19264T (=DSM 44701T), isolated from a smear-ripened cheese.</title>
        <authorList>
            <consortium name="US DOE Joint Genome Institute (JGI-PGF)"/>
            <person name="Walter F."/>
            <person name="Albersmeier A."/>
            <person name="Kalinowski J."/>
            <person name="Ruckert C."/>
        </authorList>
    </citation>
    <scope>NUCLEOTIDE SEQUENCE [LARGE SCALE GENOMIC DNA]</scope>
    <source>
        <strain evidence="11 12">CGMCC 1.9161</strain>
    </source>
</reference>
<accession>A0A917QJ82</accession>
<comment type="subcellular location">
    <subcellularLocation>
        <location evidence="1 9">Cell inner membrane</location>
        <topology evidence="1 9">Multi-pass membrane protein</topology>
    </subcellularLocation>
</comment>
<feature type="transmembrane region" description="Helical" evidence="9">
    <location>
        <begin position="110"/>
        <end position="135"/>
    </location>
</feature>
<evidence type="ECO:0000256" key="1">
    <source>
        <dbReference type="ARBA" id="ARBA00004429"/>
    </source>
</evidence>
<dbReference type="AlphaFoldDB" id="A0A917QJ82"/>
<evidence type="ECO:0000313" key="12">
    <source>
        <dbReference type="Proteomes" id="UP000600449"/>
    </source>
</evidence>
<dbReference type="GO" id="GO:0022857">
    <property type="term" value="F:transmembrane transporter activity"/>
    <property type="evidence" value="ECO:0007669"/>
    <property type="project" value="UniProtKB-UniRule"/>
</dbReference>
<dbReference type="RefSeq" id="WP_188915565.1">
    <property type="nucleotide sequence ID" value="NZ_BMMF01000017.1"/>
</dbReference>
<comment type="subunit">
    <text evidence="9">The complex comprises the extracytoplasmic solute receptor protein and the two transmembrane proteins.</text>
</comment>
<gene>
    <name evidence="11" type="ORF">GCM10011322_45400</name>
</gene>
<comment type="caution">
    <text evidence="11">The sequence shown here is derived from an EMBL/GenBank/DDBJ whole genome shotgun (WGS) entry which is preliminary data.</text>
</comment>
<comment type="function">
    <text evidence="9">Part of the tripartite ATP-independent periplasmic (TRAP) transport system.</text>
</comment>
<keyword evidence="5 9" id="KW-0812">Transmembrane</keyword>
<feature type="domain" description="Tripartite ATP-independent periplasmic transporters DctQ component" evidence="10">
    <location>
        <begin position="47"/>
        <end position="179"/>
    </location>
</feature>
<keyword evidence="12" id="KW-1185">Reference proteome</keyword>
<evidence type="ECO:0000256" key="3">
    <source>
        <dbReference type="ARBA" id="ARBA00022475"/>
    </source>
</evidence>
<keyword evidence="3" id="KW-1003">Cell membrane</keyword>
<keyword evidence="7 9" id="KW-0472">Membrane</keyword>
<dbReference type="Pfam" id="PF04290">
    <property type="entry name" value="DctQ"/>
    <property type="match status" value="1"/>
</dbReference>
<evidence type="ECO:0000256" key="5">
    <source>
        <dbReference type="ARBA" id="ARBA00022692"/>
    </source>
</evidence>
<evidence type="ECO:0000313" key="11">
    <source>
        <dbReference type="EMBL" id="GGK53474.1"/>
    </source>
</evidence>
<evidence type="ECO:0000259" key="10">
    <source>
        <dbReference type="Pfam" id="PF04290"/>
    </source>
</evidence>
<evidence type="ECO:0000256" key="7">
    <source>
        <dbReference type="ARBA" id="ARBA00023136"/>
    </source>
</evidence>
<protein>
    <recommendedName>
        <fullName evidence="9">TRAP transporter small permease protein</fullName>
    </recommendedName>
</protein>